<evidence type="ECO:0000313" key="2">
    <source>
        <dbReference type="EMBL" id="POG77432.1"/>
    </source>
</evidence>
<reference evidence="2 3" key="2">
    <citation type="journal article" date="2018" name="New Phytol.">
        <title>High intraspecific genome diversity in the model arbuscular mycorrhizal symbiont Rhizophagus irregularis.</title>
        <authorList>
            <person name="Chen E.C.H."/>
            <person name="Morin E."/>
            <person name="Beaudet D."/>
            <person name="Noel J."/>
            <person name="Yildirir G."/>
            <person name="Ndikumana S."/>
            <person name="Charron P."/>
            <person name="St-Onge C."/>
            <person name="Giorgi J."/>
            <person name="Kruger M."/>
            <person name="Marton T."/>
            <person name="Ropars J."/>
            <person name="Grigoriev I.V."/>
            <person name="Hainaut M."/>
            <person name="Henrissat B."/>
            <person name="Roux C."/>
            <person name="Martin F."/>
            <person name="Corradi N."/>
        </authorList>
    </citation>
    <scope>NUCLEOTIDE SEQUENCE [LARGE SCALE GENOMIC DNA]</scope>
    <source>
        <strain evidence="2 3">DAOM 197198</strain>
    </source>
</reference>
<evidence type="ECO:0000313" key="3">
    <source>
        <dbReference type="Proteomes" id="UP000018888"/>
    </source>
</evidence>
<organism evidence="2 3">
    <name type="scientific">Rhizophagus irregularis (strain DAOM 181602 / DAOM 197198 / MUCL 43194)</name>
    <name type="common">Arbuscular mycorrhizal fungus</name>
    <name type="synonym">Glomus intraradices</name>
    <dbReference type="NCBI Taxonomy" id="747089"/>
    <lineage>
        <taxon>Eukaryota</taxon>
        <taxon>Fungi</taxon>
        <taxon>Fungi incertae sedis</taxon>
        <taxon>Mucoromycota</taxon>
        <taxon>Glomeromycotina</taxon>
        <taxon>Glomeromycetes</taxon>
        <taxon>Glomerales</taxon>
        <taxon>Glomeraceae</taxon>
        <taxon>Rhizophagus</taxon>
    </lineage>
</organism>
<feature type="transmembrane region" description="Helical" evidence="1">
    <location>
        <begin position="12"/>
        <end position="30"/>
    </location>
</feature>
<name>A0A2P4QIG8_RHIID</name>
<dbReference type="AlphaFoldDB" id="A0A2P4QIG8"/>
<dbReference type="Proteomes" id="UP000018888">
    <property type="component" value="Unassembled WGS sequence"/>
</dbReference>
<protein>
    <submittedName>
        <fullName evidence="2">Uncharacterized protein</fullName>
    </submittedName>
</protein>
<evidence type="ECO:0000256" key="1">
    <source>
        <dbReference type="SAM" id="Phobius"/>
    </source>
</evidence>
<keyword evidence="1" id="KW-1133">Transmembrane helix</keyword>
<keyword evidence="3" id="KW-1185">Reference proteome</keyword>
<reference evidence="2 3" key="1">
    <citation type="journal article" date="2013" name="Proc. Natl. Acad. Sci. U.S.A.">
        <title>Genome of an arbuscular mycorrhizal fungus provides insight into the oldest plant symbiosis.</title>
        <authorList>
            <person name="Tisserant E."/>
            <person name="Malbreil M."/>
            <person name="Kuo A."/>
            <person name="Kohler A."/>
            <person name="Symeonidi A."/>
            <person name="Balestrini R."/>
            <person name="Charron P."/>
            <person name="Duensing N."/>
            <person name="Frei Dit Frey N."/>
            <person name="Gianinazzi-Pearson V."/>
            <person name="Gilbert L.B."/>
            <person name="Handa Y."/>
            <person name="Herr J.R."/>
            <person name="Hijri M."/>
            <person name="Koul R."/>
            <person name="Kawaguchi M."/>
            <person name="Krajinski F."/>
            <person name="Lammers P.J."/>
            <person name="Masclaux F.G."/>
            <person name="Murat C."/>
            <person name="Morin E."/>
            <person name="Ndikumana S."/>
            <person name="Pagni M."/>
            <person name="Petitpierre D."/>
            <person name="Requena N."/>
            <person name="Rosikiewicz P."/>
            <person name="Riley R."/>
            <person name="Saito K."/>
            <person name="San Clemente H."/>
            <person name="Shapiro H."/>
            <person name="van Tuinen D."/>
            <person name="Becard G."/>
            <person name="Bonfante P."/>
            <person name="Paszkowski U."/>
            <person name="Shachar-Hill Y.Y."/>
            <person name="Tuskan G.A."/>
            <person name="Young P.W."/>
            <person name="Sanders I.R."/>
            <person name="Henrissat B."/>
            <person name="Rensing S.A."/>
            <person name="Grigoriev I.V."/>
            <person name="Corradi N."/>
            <person name="Roux C."/>
            <person name="Martin F."/>
        </authorList>
    </citation>
    <scope>NUCLEOTIDE SEQUENCE [LARGE SCALE GENOMIC DNA]</scope>
    <source>
        <strain evidence="2 3">DAOM 197198</strain>
    </source>
</reference>
<accession>A0A2P4QIG8</accession>
<dbReference type="EMBL" id="AUPC02000040">
    <property type="protein sequence ID" value="POG77432.1"/>
    <property type="molecule type" value="Genomic_DNA"/>
</dbReference>
<comment type="caution">
    <text evidence="2">The sequence shown here is derived from an EMBL/GenBank/DDBJ whole genome shotgun (WGS) entry which is preliminary data.</text>
</comment>
<gene>
    <name evidence="2" type="ORF">GLOIN_2v1546369</name>
</gene>
<keyword evidence="1" id="KW-0472">Membrane</keyword>
<sequence length="52" mass="6369">MKSGYLCIYINNFFYICHFYFSYVMFKCLIKIKLCRSFAKTFLRPRGPGKFY</sequence>
<keyword evidence="1" id="KW-0812">Transmembrane</keyword>
<proteinExistence type="predicted"/>